<gene>
    <name evidence="2" type="ORF">LE_TR8985_c2_g1_i1_g.30462</name>
</gene>
<feature type="compositionally biased region" description="Basic and acidic residues" evidence="1">
    <location>
        <begin position="61"/>
        <end position="72"/>
    </location>
</feature>
<protein>
    <submittedName>
        <fullName evidence="2">Uncharacterized protein</fullName>
    </submittedName>
</protein>
<dbReference type="EMBL" id="GEVL01009611">
    <property type="protein sequence ID" value="JAU67730.1"/>
    <property type="molecule type" value="Transcribed_RNA"/>
</dbReference>
<sequence length="85" mass="9782">MDLKTPHQVIAGIEFGHIRHVNVEDVLGRVNGFSSGSHCKRKREELQKKMRKKTEEEGEGEEMKTREKEKNRVSNSALIPCKGYM</sequence>
<accession>A0A1J3HHR0</accession>
<proteinExistence type="predicted"/>
<reference evidence="2" key="1">
    <citation type="submission" date="2016-07" db="EMBL/GenBank/DDBJ databases">
        <title>De novo transcriptome assembly of four accessions of the metal hyperaccumulator plant Noccaea caerulescens.</title>
        <authorList>
            <person name="Blande D."/>
            <person name="Halimaa P."/>
            <person name="Tervahauta A.I."/>
            <person name="Aarts M.G."/>
            <person name="Karenlampi S.O."/>
        </authorList>
    </citation>
    <scope>NUCLEOTIDE SEQUENCE</scope>
</reference>
<dbReference type="AlphaFoldDB" id="A0A1J3HHR0"/>
<feature type="region of interest" description="Disordered" evidence="1">
    <location>
        <begin position="34"/>
        <end position="85"/>
    </location>
</feature>
<evidence type="ECO:0000313" key="2">
    <source>
        <dbReference type="EMBL" id="JAU67730.1"/>
    </source>
</evidence>
<organism evidence="2">
    <name type="scientific">Noccaea caerulescens</name>
    <name type="common">Alpine penny-cress</name>
    <name type="synonym">Thlaspi caerulescens</name>
    <dbReference type="NCBI Taxonomy" id="107243"/>
    <lineage>
        <taxon>Eukaryota</taxon>
        <taxon>Viridiplantae</taxon>
        <taxon>Streptophyta</taxon>
        <taxon>Embryophyta</taxon>
        <taxon>Tracheophyta</taxon>
        <taxon>Spermatophyta</taxon>
        <taxon>Magnoliopsida</taxon>
        <taxon>eudicotyledons</taxon>
        <taxon>Gunneridae</taxon>
        <taxon>Pentapetalae</taxon>
        <taxon>rosids</taxon>
        <taxon>malvids</taxon>
        <taxon>Brassicales</taxon>
        <taxon>Brassicaceae</taxon>
        <taxon>Coluteocarpeae</taxon>
        <taxon>Noccaea</taxon>
    </lineage>
</organism>
<evidence type="ECO:0000256" key="1">
    <source>
        <dbReference type="SAM" id="MobiDB-lite"/>
    </source>
</evidence>
<name>A0A1J3HHR0_NOCCA</name>